<reference evidence="3" key="1">
    <citation type="journal article" date="2019" name="Int. J. Syst. Evol. Microbiol.">
        <title>The Global Catalogue of Microorganisms (GCM) 10K type strain sequencing project: providing services to taxonomists for standard genome sequencing and annotation.</title>
        <authorList>
            <consortium name="The Broad Institute Genomics Platform"/>
            <consortium name="The Broad Institute Genome Sequencing Center for Infectious Disease"/>
            <person name="Wu L."/>
            <person name="Ma J."/>
        </authorList>
    </citation>
    <scope>NUCLEOTIDE SEQUENCE [LARGE SCALE GENOMIC DNA]</scope>
    <source>
        <strain evidence="3">JCM 17695</strain>
    </source>
</reference>
<dbReference type="Gene3D" id="3.40.50.80">
    <property type="entry name" value="Nucleotide-binding domain of ferredoxin-NADP reductase (FNR) module"/>
    <property type="match status" value="1"/>
</dbReference>
<protein>
    <submittedName>
        <fullName evidence="2">SIP domain-containing protein</fullName>
    </submittedName>
</protein>
<comment type="caution">
    <text evidence="2">The sequence shown here is derived from an EMBL/GenBank/DDBJ whole genome shotgun (WGS) entry which is preliminary data.</text>
</comment>
<keyword evidence="3" id="KW-1185">Reference proteome</keyword>
<evidence type="ECO:0000259" key="1">
    <source>
        <dbReference type="Pfam" id="PF04954"/>
    </source>
</evidence>
<dbReference type="Pfam" id="PF04954">
    <property type="entry name" value="SIP"/>
    <property type="match status" value="1"/>
</dbReference>
<accession>A0ABW2TXD9</accession>
<dbReference type="InterPro" id="IPR007037">
    <property type="entry name" value="SIP_rossman_dom"/>
</dbReference>
<proteinExistence type="predicted"/>
<evidence type="ECO:0000313" key="2">
    <source>
        <dbReference type="EMBL" id="MFC7617981.1"/>
    </source>
</evidence>
<evidence type="ECO:0000313" key="3">
    <source>
        <dbReference type="Proteomes" id="UP001596512"/>
    </source>
</evidence>
<name>A0ABW2TXD9_9PSEU</name>
<dbReference type="Proteomes" id="UP001596512">
    <property type="component" value="Unassembled WGS sequence"/>
</dbReference>
<sequence length="71" mass="7854">MAAPRRRPGGESTVLVDAIRAADLPPGQPEVWMAGERAAMLAVRAHLLDERGYPRGRVRPTTYWRRGESGN</sequence>
<dbReference type="InterPro" id="IPR039261">
    <property type="entry name" value="FNR_nucleotide-bd"/>
</dbReference>
<organism evidence="2 3">
    <name type="scientific">Actinokineospora soli</name>
    <dbReference type="NCBI Taxonomy" id="1048753"/>
    <lineage>
        <taxon>Bacteria</taxon>
        <taxon>Bacillati</taxon>
        <taxon>Actinomycetota</taxon>
        <taxon>Actinomycetes</taxon>
        <taxon>Pseudonocardiales</taxon>
        <taxon>Pseudonocardiaceae</taxon>
        <taxon>Actinokineospora</taxon>
    </lineage>
</organism>
<dbReference type="EMBL" id="JBHTEY010000004">
    <property type="protein sequence ID" value="MFC7617981.1"/>
    <property type="molecule type" value="Genomic_DNA"/>
</dbReference>
<gene>
    <name evidence="2" type="ORF">ACFQV2_35875</name>
</gene>
<feature type="domain" description="SIP-like Rossmann fold" evidence="1">
    <location>
        <begin position="5"/>
        <end position="67"/>
    </location>
</feature>